<dbReference type="Gene3D" id="3.40.630.30">
    <property type="match status" value="1"/>
</dbReference>
<dbReference type="GO" id="GO:0016747">
    <property type="term" value="F:acyltransferase activity, transferring groups other than amino-acyl groups"/>
    <property type="evidence" value="ECO:0007669"/>
    <property type="project" value="InterPro"/>
</dbReference>
<dbReference type="InParanoid" id="A0A1Y1UJS1"/>
<dbReference type="EMBL" id="NBSH01000004">
    <property type="protein sequence ID" value="ORX38298.1"/>
    <property type="molecule type" value="Genomic_DNA"/>
</dbReference>
<comment type="caution">
    <text evidence="2">The sequence shown here is derived from an EMBL/GenBank/DDBJ whole genome shotgun (WGS) entry which is preliminary data.</text>
</comment>
<dbReference type="Proteomes" id="UP000193218">
    <property type="component" value="Unassembled WGS sequence"/>
</dbReference>
<dbReference type="PROSITE" id="PS51186">
    <property type="entry name" value="GNAT"/>
    <property type="match status" value="1"/>
</dbReference>
<sequence>MEVHIERVSSLVGFDLDLIDHTFDISARVAEPYDESLSCTLIRTEPVSPQRIKTYPREDEDSIKGSDLASSLILVDLDTDGHLRGYLRASKAWNNMVFLDEIIIDRPCRQLGIARLLMASLQAWTIQVGLSAIKVETQDTNVGANSFYRSLAFSFGGYDKFMYYGIEACRDETALYWYWFSQSPG</sequence>
<protein>
    <recommendedName>
        <fullName evidence="1">N-acetyltransferase domain-containing protein</fullName>
    </recommendedName>
</protein>
<gene>
    <name evidence="2" type="ORF">BD324DRAFT_649673</name>
</gene>
<dbReference type="InterPro" id="IPR008125">
    <property type="entry name" value="Streptothricin_AcTrfase"/>
</dbReference>
<feature type="domain" description="N-acetyltransferase" evidence="1">
    <location>
        <begin position="25"/>
        <end position="176"/>
    </location>
</feature>
<name>A0A1Y1UJS1_9TREE</name>
<accession>A0A1Y1UJS1</accession>
<keyword evidence="3" id="KW-1185">Reference proteome</keyword>
<evidence type="ECO:0000259" key="1">
    <source>
        <dbReference type="PROSITE" id="PS51186"/>
    </source>
</evidence>
<dbReference type="RefSeq" id="XP_021872220.1">
    <property type="nucleotide sequence ID" value="XM_022018033.1"/>
</dbReference>
<reference evidence="2 3" key="1">
    <citation type="submission" date="2017-03" db="EMBL/GenBank/DDBJ databases">
        <title>Widespread Adenine N6-methylation of Active Genes in Fungi.</title>
        <authorList>
            <consortium name="DOE Joint Genome Institute"/>
            <person name="Mondo S.J."/>
            <person name="Dannebaum R.O."/>
            <person name="Kuo R.C."/>
            <person name="Louie K.B."/>
            <person name="Bewick A.J."/>
            <person name="Labutti K."/>
            <person name="Haridas S."/>
            <person name="Kuo A."/>
            <person name="Salamov A."/>
            <person name="Ahrendt S.R."/>
            <person name="Lau R."/>
            <person name="Bowen B.P."/>
            <person name="Lipzen A."/>
            <person name="Sullivan W."/>
            <person name="Andreopoulos W.B."/>
            <person name="Clum A."/>
            <person name="Lindquist E."/>
            <person name="Daum C."/>
            <person name="Northen T.R."/>
            <person name="Ramamoorthy G."/>
            <person name="Schmitz R.J."/>
            <person name="Gryganskyi A."/>
            <person name="Culley D."/>
            <person name="Magnuson J."/>
            <person name="James T.Y."/>
            <person name="O'Malley M.A."/>
            <person name="Stajich J.E."/>
            <person name="Spatafora J.W."/>
            <person name="Visel A."/>
            <person name="Grigoriev I.V."/>
        </authorList>
    </citation>
    <scope>NUCLEOTIDE SEQUENCE [LARGE SCALE GENOMIC DNA]</scope>
    <source>
        <strain evidence="2 3">NRRL Y-17943</strain>
    </source>
</reference>
<evidence type="ECO:0000313" key="3">
    <source>
        <dbReference type="Proteomes" id="UP000193218"/>
    </source>
</evidence>
<dbReference type="GeneID" id="33559842"/>
<dbReference type="AlphaFoldDB" id="A0A1Y1UJS1"/>
<proteinExistence type="predicted"/>
<dbReference type="Pfam" id="PF00583">
    <property type="entry name" value="Acetyltransf_1"/>
    <property type="match status" value="1"/>
</dbReference>
<dbReference type="InterPro" id="IPR016181">
    <property type="entry name" value="Acyl_CoA_acyltransferase"/>
</dbReference>
<dbReference type="SUPFAM" id="SSF55729">
    <property type="entry name" value="Acyl-CoA N-acyltransferases (Nat)"/>
    <property type="match status" value="1"/>
</dbReference>
<dbReference type="InterPro" id="IPR000182">
    <property type="entry name" value="GNAT_dom"/>
</dbReference>
<evidence type="ECO:0000313" key="2">
    <source>
        <dbReference type="EMBL" id="ORX38298.1"/>
    </source>
</evidence>
<dbReference type="PRINTS" id="PR01754">
    <property type="entry name" value="SACTRNSFRASE"/>
</dbReference>
<organism evidence="2 3">
    <name type="scientific">Kockovaella imperatae</name>
    <dbReference type="NCBI Taxonomy" id="4999"/>
    <lineage>
        <taxon>Eukaryota</taxon>
        <taxon>Fungi</taxon>
        <taxon>Dikarya</taxon>
        <taxon>Basidiomycota</taxon>
        <taxon>Agaricomycotina</taxon>
        <taxon>Tremellomycetes</taxon>
        <taxon>Tremellales</taxon>
        <taxon>Cuniculitremaceae</taxon>
        <taxon>Kockovaella</taxon>
    </lineage>
</organism>